<keyword evidence="1" id="KW-0732">Signal</keyword>
<feature type="signal peptide" evidence="1">
    <location>
        <begin position="1"/>
        <end position="29"/>
    </location>
</feature>
<reference evidence="2" key="2">
    <citation type="journal article" date="2021" name="PeerJ">
        <title>Extensive microbial diversity within the chicken gut microbiome revealed by metagenomics and culture.</title>
        <authorList>
            <person name="Gilroy R."/>
            <person name="Ravi A."/>
            <person name="Getino M."/>
            <person name="Pursley I."/>
            <person name="Horton D.L."/>
            <person name="Alikhan N.F."/>
            <person name="Baker D."/>
            <person name="Gharbi K."/>
            <person name="Hall N."/>
            <person name="Watson M."/>
            <person name="Adriaenssens E.M."/>
            <person name="Foster-Nyarko E."/>
            <person name="Jarju S."/>
            <person name="Secka A."/>
            <person name="Antonio M."/>
            <person name="Oren A."/>
            <person name="Chaudhuri R.R."/>
            <person name="La Ragione R."/>
            <person name="Hildebrand F."/>
            <person name="Pallen M.J."/>
        </authorList>
    </citation>
    <scope>NUCLEOTIDE SEQUENCE</scope>
    <source>
        <strain evidence="2">CHK181-108</strain>
    </source>
</reference>
<evidence type="ECO:0000313" key="3">
    <source>
        <dbReference type="Proteomes" id="UP000824165"/>
    </source>
</evidence>
<organism evidence="2 3">
    <name type="scientific">Candidatus Ornithomonoglobus intestinigallinarum</name>
    <dbReference type="NCBI Taxonomy" id="2840894"/>
    <lineage>
        <taxon>Bacteria</taxon>
        <taxon>Bacillati</taxon>
        <taxon>Bacillota</taxon>
        <taxon>Clostridia</taxon>
        <taxon>Candidatus Ornithomonoglobus</taxon>
    </lineage>
</organism>
<name>A0A9D1H4I0_9FIRM</name>
<reference evidence="2" key="1">
    <citation type="submission" date="2020-10" db="EMBL/GenBank/DDBJ databases">
        <authorList>
            <person name="Gilroy R."/>
        </authorList>
    </citation>
    <scope>NUCLEOTIDE SEQUENCE</scope>
    <source>
        <strain evidence="2">CHK181-108</strain>
    </source>
</reference>
<dbReference type="AlphaFoldDB" id="A0A9D1H4I0"/>
<protein>
    <submittedName>
        <fullName evidence="2">Uncharacterized protein</fullName>
    </submittedName>
</protein>
<gene>
    <name evidence="2" type="ORF">IAA60_04020</name>
</gene>
<sequence length="542" mass="57734">MGKERRREMKIKKTVSALCALAMAVTAFAGLAVTANAQTVNATLVHTASYNVDFNDSSVDVSAGTYTVDQETEVIHMYSSPNYTAVGYAEFDISDIPDNATVTSATLTYYAANYSKNNRTVKLKYVTDTTGIDLTKLTGTISNLSADIAESGNIGIKTPTKVEANVKAAIDGANGDRVIFAFGDMNNGGYLYGKGSEEYAPTLTVEATTAQTYAVKFAENSGADITVMIGDEDVTKGTLLTAGHYTYTAIAEGYHPYSGEFDVTNAPVNVTFSMEPIPEAPEKVLPENAIDTTTVTASKTGNANSEFVGYDARGEGYTWYATMDFYLTEGGAIRYLGKTNRNTFTSAGESTSIVFSTDEVRYYTSSGGTWIGDGLEPGKWYTVILSSDLTVPMGNADSGNTLSCVITETETGKKVLEQSGIGLRNAGSGFRYVSVDDAKNGSVADNFYSYFIEDEKPVPEQVTAEPVEVEGYGDVKAFAVKGFAFNGNAPTWTVTAVKGTETKTETITANIPTVEAGNVNLGLIVNNVPEDVTVTATLGYTK</sequence>
<evidence type="ECO:0000313" key="2">
    <source>
        <dbReference type="EMBL" id="HIT85059.1"/>
    </source>
</evidence>
<feature type="chain" id="PRO_5038802271" evidence="1">
    <location>
        <begin position="30"/>
        <end position="542"/>
    </location>
</feature>
<comment type="caution">
    <text evidence="2">The sequence shown here is derived from an EMBL/GenBank/DDBJ whole genome shotgun (WGS) entry which is preliminary data.</text>
</comment>
<proteinExistence type="predicted"/>
<dbReference type="Proteomes" id="UP000824165">
    <property type="component" value="Unassembled WGS sequence"/>
</dbReference>
<evidence type="ECO:0000256" key="1">
    <source>
        <dbReference type="SAM" id="SignalP"/>
    </source>
</evidence>
<accession>A0A9D1H4I0</accession>
<dbReference type="EMBL" id="DVLU01000035">
    <property type="protein sequence ID" value="HIT85059.1"/>
    <property type="molecule type" value="Genomic_DNA"/>
</dbReference>